<dbReference type="InterPro" id="IPR005025">
    <property type="entry name" value="FMN_Rdtase-like_dom"/>
</dbReference>
<dbReference type="PANTHER" id="PTHR43408:SF2">
    <property type="entry name" value="FMN REDUCTASE (NADPH)"/>
    <property type="match status" value="1"/>
</dbReference>
<accession>A0AAD0JQD1</accession>
<proteinExistence type="predicted"/>
<dbReference type="Proteomes" id="UP000244903">
    <property type="component" value="Chromosome"/>
</dbReference>
<keyword evidence="2" id="KW-0288">FMN</keyword>
<evidence type="ECO:0000256" key="3">
    <source>
        <dbReference type="ARBA" id="ARBA00023002"/>
    </source>
</evidence>
<keyword evidence="3" id="KW-0560">Oxidoreductase</keyword>
<dbReference type="InterPro" id="IPR023932">
    <property type="entry name" value="CE1759_FMN_reduct"/>
</dbReference>
<dbReference type="EMBL" id="CP015453">
    <property type="protein sequence ID" value="AWH95898.1"/>
    <property type="molecule type" value="Genomic_DNA"/>
</dbReference>
<dbReference type="SUPFAM" id="SSF52218">
    <property type="entry name" value="Flavoproteins"/>
    <property type="match status" value="1"/>
</dbReference>
<feature type="region of interest" description="Disordered" evidence="4">
    <location>
        <begin position="204"/>
        <end position="233"/>
    </location>
</feature>
<dbReference type="RefSeq" id="WP_107749037.1">
    <property type="nucleotide sequence ID" value="NZ_CP015453.1"/>
</dbReference>
<dbReference type="NCBIfam" id="TIGR04037">
    <property type="entry name" value="LLM_duo_CE1759"/>
    <property type="match status" value="1"/>
</dbReference>
<dbReference type="InterPro" id="IPR051814">
    <property type="entry name" value="NAD(P)H-dep_FMN_reductase"/>
</dbReference>
<dbReference type="Gene3D" id="3.40.50.360">
    <property type="match status" value="1"/>
</dbReference>
<evidence type="ECO:0000256" key="1">
    <source>
        <dbReference type="ARBA" id="ARBA00022630"/>
    </source>
</evidence>
<feature type="compositionally biased region" description="Basic and acidic residues" evidence="4">
    <location>
        <begin position="205"/>
        <end position="215"/>
    </location>
</feature>
<feature type="domain" description="NADPH-dependent FMN reductase-like" evidence="5">
    <location>
        <begin position="13"/>
        <end position="162"/>
    </location>
</feature>
<organism evidence="6 7">
    <name type="scientific">Dietzia psychralcaliphila</name>
    <dbReference type="NCBI Taxonomy" id="139021"/>
    <lineage>
        <taxon>Bacteria</taxon>
        <taxon>Bacillati</taxon>
        <taxon>Actinomycetota</taxon>
        <taxon>Actinomycetes</taxon>
        <taxon>Mycobacteriales</taxon>
        <taxon>Dietziaceae</taxon>
        <taxon>Dietzia</taxon>
    </lineage>
</organism>
<evidence type="ECO:0000259" key="5">
    <source>
        <dbReference type="Pfam" id="PF03358"/>
    </source>
</evidence>
<dbReference type="PANTHER" id="PTHR43408">
    <property type="entry name" value="FMN REDUCTASE (NADPH)"/>
    <property type="match status" value="1"/>
</dbReference>
<protein>
    <submittedName>
        <fullName evidence="6">Flavoprotein</fullName>
    </submittedName>
</protein>
<evidence type="ECO:0000313" key="6">
    <source>
        <dbReference type="EMBL" id="AWH95898.1"/>
    </source>
</evidence>
<dbReference type="Pfam" id="PF03358">
    <property type="entry name" value="FMN_red"/>
    <property type="match status" value="1"/>
</dbReference>
<reference evidence="6 7" key="1">
    <citation type="submission" date="2016-04" db="EMBL/GenBank/DDBJ databases">
        <title>Complete genome sequence of the haloalkaliphilic hydrocarbon-degrading bacterium Dietzia psychralcaliphila ILA-1T, isolated from a drain of a fish product-processing plant.</title>
        <authorList>
            <person name="Zhao J."/>
            <person name="Hu B."/>
            <person name="Geng S."/>
            <person name="Nie Y."/>
            <person name="Tang Y."/>
        </authorList>
    </citation>
    <scope>NUCLEOTIDE SEQUENCE [LARGE SCALE GENOMIC DNA]</scope>
    <source>
        <strain evidence="6 7">ILA-1</strain>
    </source>
</reference>
<sequence>MTATHAPDTRPLRLVVISAGTSVPSSTRMLADRLTTATREALARHGQDVDVTVLEVRGLAHEVVDATFTRFPGDKLRSALEEIARADGVIAVTPTYNQSFSGLFKSFFDVIDPGTLTGVPVALGATGGTVRHSLSIDFALRPMFAYLKADVVPTSVFAASEDFGAVTPDGDGDSLASRADRVGTELADFMLRFAGVVGGAVAPTRTDEGRGRRTDDDEFGDFVPMGDLLGGAT</sequence>
<dbReference type="AlphaFoldDB" id="A0AAD0JQD1"/>
<keyword evidence="7" id="KW-1185">Reference proteome</keyword>
<name>A0AAD0JQD1_9ACTN</name>
<dbReference type="InterPro" id="IPR029039">
    <property type="entry name" value="Flavoprotein-like_sf"/>
</dbReference>
<evidence type="ECO:0000313" key="7">
    <source>
        <dbReference type="Proteomes" id="UP000244903"/>
    </source>
</evidence>
<gene>
    <name evidence="6" type="ORF">A6048_10675</name>
</gene>
<evidence type="ECO:0000256" key="4">
    <source>
        <dbReference type="SAM" id="MobiDB-lite"/>
    </source>
</evidence>
<dbReference type="GO" id="GO:0016491">
    <property type="term" value="F:oxidoreductase activity"/>
    <property type="evidence" value="ECO:0007669"/>
    <property type="project" value="UniProtKB-KW"/>
</dbReference>
<dbReference type="KEGG" id="dpc:A6048_10675"/>
<keyword evidence="1" id="KW-0285">Flavoprotein</keyword>
<evidence type="ECO:0000256" key="2">
    <source>
        <dbReference type="ARBA" id="ARBA00022643"/>
    </source>
</evidence>